<dbReference type="RefSeq" id="WP_151422775.1">
    <property type="nucleotide sequence ID" value="NZ_WBJX01000001.1"/>
</dbReference>
<accession>A0A7J5B659</accession>
<dbReference type="InterPro" id="IPR039793">
    <property type="entry name" value="UROS/Hem4"/>
</dbReference>
<dbReference type="SMART" id="SM00862">
    <property type="entry name" value="Trans_reg_C"/>
    <property type="match status" value="1"/>
</dbReference>
<dbReference type="GO" id="GO:0006355">
    <property type="term" value="P:regulation of DNA-templated transcription"/>
    <property type="evidence" value="ECO:0007669"/>
    <property type="project" value="InterPro"/>
</dbReference>
<feature type="DNA-binding region" description="OmpR/PhoB-type" evidence="2">
    <location>
        <begin position="302"/>
        <end position="395"/>
    </location>
</feature>
<dbReference type="CDD" id="cd06578">
    <property type="entry name" value="HemD"/>
    <property type="match status" value="1"/>
</dbReference>
<dbReference type="GO" id="GO:0004852">
    <property type="term" value="F:uroporphyrinogen-III synthase activity"/>
    <property type="evidence" value="ECO:0007669"/>
    <property type="project" value="UniProtKB-EC"/>
</dbReference>
<gene>
    <name evidence="4" type="ORF">F8O03_04445</name>
</gene>
<dbReference type="PANTHER" id="PTHR40082">
    <property type="entry name" value="BLR5956 PROTEIN"/>
    <property type="match status" value="1"/>
</dbReference>
<name>A0A7J5B659_9MICO</name>
<dbReference type="InterPro" id="IPR001867">
    <property type="entry name" value="OmpR/PhoB-type_DNA-bd"/>
</dbReference>
<reference evidence="4 5" key="1">
    <citation type="submission" date="2019-09" db="EMBL/GenBank/DDBJ databases">
        <title>Phylogeny of genus Pseudoclavibacter and closely related genus.</title>
        <authorList>
            <person name="Li Y."/>
        </authorList>
    </citation>
    <scope>NUCLEOTIDE SEQUENCE [LARGE SCALE GENOMIC DNA]</scope>
    <source>
        <strain evidence="4 5">THG-MD12</strain>
    </source>
</reference>
<dbReference type="PANTHER" id="PTHR40082:SF1">
    <property type="entry name" value="BLR5956 PROTEIN"/>
    <property type="match status" value="1"/>
</dbReference>
<dbReference type="AlphaFoldDB" id="A0A7J5B659"/>
<dbReference type="InterPro" id="IPR036388">
    <property type="entry name" value="WH-like_DNA-bd_sf"/>
</dbReference>
<evidence type="ECO:0000313" key="5">
    <source>
        <dbReference type="Proteomes" id="UP000490386"/>
    </source>
</evidence>
<dbReference type="Gene3D" id="3.40.50.10090">
    <property type="match status" value="2"/>
</dbReference>
<dbReference type="Pfam" id="PF00486">
    <property type="entry name" value="Trans_reg_C"/>
    <property type="match status" value="1"/>
</dbReference>
<organism evidence="4 5">
    <name type="scientific">Pseudoclavibacter terrae</name>
    <dbReference type="NCBI Taxonomy" id="1530195"/>
    <lineage>
        <taxon>Bacteria</taxon>
        <taxon>Bacillati</taxon>
        <taxon>Actinomycetota</taxon>
        <taxon>Actinomycetes</taxon>
        <taxon>Micrococcales</taxon>
        <taxon>Microbacteriaceae</taxon>
        <taxon>Pseudoclavibacter</taxon>
    </lineage>
</organism>
<dbReference type="GO" id="GO:0000160">
    <property type="term" value="P:phosphorelay signal transduction system"/>
    <property type="evidence" value="ECO:0007669"/>
    <property type="project" value="InterPro"/>
</dbReference>
<evidence type="ECO:0000256" key="1">
    <source>
        <dbReference type="ARBA" id="ARBA00023125"/>
    </source>
</evidence>
<dbReference type="EC" id="4.2.1.75" evidence="4"/>
<dbReference type="InterPro" id="IPR016032">
    <property type="entry name" value="Sig_transdc_resp-reg_C-effctor"/>
</dbReference>
<evidence type="ECO:0000259" key="3">
    <source>
        <dbReference type="PROSITE" id="PS51755"/>
    </source>
</evidence>
<dbReference type="NCBIfam" id="NF005568">
    <property type="entry name" value="PRK07239.1"/>
    <property type="match status" value="1"/>
</dbReference>
<evidence type="ECO:0000313" key="4">
    <source>
        <dbReference type="EMBL" id="KAB1639584.1"/>
    </source>
</evidence>
<keyword evidence="1 2" id="KW-0238">DNA-binding</keyword>
<dbReference type="CDD" id="cd00383">
    <property type="entry name" value="trans_reg_C"/>
    <property type="match status" value="1"/>
</dbReference>
<sequence>MSPEPASGVRGRAPQEQHLAGVVVVVTSDRRSGELATALERRGAIIRHSPSLSMTAVEDDADLLDATKRVIANPPDIVVATTGVGFRGWIDAADAHGLAEDLVAVLSRARIVARGPKARGAIQAAGLNADWVAESETSAELAQFLLAEGVDGARIALQHHGSGADGLDEEFAAAGAEVESLIVYKWGPPADPALLARWALKAADGEVDAIVFTSAPGVSAWLESFSDGSAPADGDDASGTGASGALERLKARCRDGSLVTVAVGPITAAPLRAVGIEPIVPKRGRLGALIRELIEHYAQRAAEGIETEAGRLFLRSSCAVIGDDVVELSPGALRVLRLLAGNPGGVVSREQILARLPGNPTTNHAADVAVARLRESFGDRAIVQTVVKRGYRLRVHAT</sequence>
<keyword evidence="4" id="KW-0456">Lyase</keyword>
<dbReference type="SUPFAM" id="SSF46894">
    <property type="entry name" value="C-terminal effector domain of the bipartite response regulators"/>
    <property type="match status" value="1"/>
</dbReference>
<keyword evidence="5" id="KW-1185">Reference proteome</keyword>
<evidence type="ECO:0000256" key="2">
    <source>
        <dbReference type="PROSITE-ProRule" id="PRU01091"/>
    </source>
</evidence>
<dbReference type="OrthoDB" id="213853at2"/>
<dbReference type="Pfam" id="PF02602">
    <property type="entry name" value="HEM4"/>
    <property type="match status" value="1"/>
</dbReference>
<proteinExistence type="predicted"/>
<dbReference type="SUPFAM" id="SSF69618">
    <property type="entry name" value="HemD-like"/>
    <property type="match status" value="1"/>
</dbReference>
<comment type="caution">
    <text evidence="4">The sequence shown here is derived from an EMBL/GenBank/DDBJ whole genome shotgun (WGS) entry which is preliminary data.</text>
</comment>
<dbReference type="EMBL" id="WBJX01000001">
    <property type="protein sequence ID" value="KAB1639584.1"/>
    <property type="molecule type" value="Genomic_DNA"/>
</dbReference>
<dbReference type="GO" id="GO:0006780">
    <property type="term" value="P:uroporphyrinogen III biosynthetic process"/>
    <property type="evidence" value="ECO:0007669"/>
    <property type="project" value="InterPro"/>
</dbReference>
<dbReference type="PROSITE" id="PS51755">
    <property type="entry name" value="OMPR_PHOB"/>
    <property type="match status" value="1"/>
</dbReference>
<dbReference type="Gene3D" id="1.10.10.10">
    <property type="entry name" value="Winged helix-like DNA-binding domain superfamily/Winged helix DNA-binding domain"/>
    <property type="match status" value="1"/>
</dbReference>
<protein>
    <submittedName>
        <fullName evidence="4">Uroporphyrinogen-III synthase</fullName>
        <ecNumber evidence="4">4.2.1.75</ecNumber>
    </submittedName>
</protein>
<dbReference type="GO" id="GO:0003677">
    <property type="term" value="F:DNA binding"/>
    <property type="evidence" value="ECO:0007669"/>
    <property type="project" value="UniProtKB-UniRule"/>
</dbReference>
<dbReference type="InterPro" id="IPR036108">
    <property type="entry name" value="4pyrrol_syn_uPrphyn_synt_sf"/>
</dbReference>
<feature type="domain" description="OmpR/PhoB-type" evidence="3">
    <location>
        <begin position="302"/>
        <end position="395"/>
    </location>
</feature>
<dbReference type="InterPro" id="IPR003754">
    <property type="entry name" value="4pyrrol_synth_uPrphyn_synth"/>
</dbReference>
<dbReference type="Proteomes" id="UP000490386">
    <property type="component" value="Unassembled WGS sequence"/>
</dbReference>